<dbReference type="WBParaSite" id="ACAC_0000572401-mRNA-1">
    <property type="protein sequence ID" value="ACAC_0000572401-mRNA-1"/>
    <property type="gene ID" value="ACAC_0000572401"/>
</dbReference>
<dbReference type="AlphaFoldDB" id="A0A0K0D6M9"/>
<protein>
    <submittedName>
        <fullName evidence="2">Uncharacterized protein</fullName>
    </submittedName>
</protein>
<keyword evidence="1" id="KW-1185">Reference proteome</keyword>
<evidence type="ECO:0000313" key="2">
    <source>
        <dbReference type="WBParaSite" id="ACAC_0000572401-mRNA-1"/>
    </source>
</evidence>
<proteinExistence type="predicted"/>
<name>A0A0K0D6M9_ANGCA</name>
<sequence>MKSFLKFCFSNGYVIDFQTREGVPLDPLHVVTNIEMNLRDKEALHPESVNDSGNGIELATQSDVPVQHVRVPNVPGFGRRDQEYIPFYEKSRGDIDNHNMIIS</sequence>
<dbReference type="Proteomes" id="UP000035642">
    <property type="component" value="Unassembled WGS sequence"/>
</dbReference>
<reference evidence="2" key="2">
    <citation type="submission" date="2017-02" db="UniProtKB">
        <authorList>
            <consortium name="WormBaseParasite"/>
        </authorList>
    </citation>
    <scope>IDENTIFICATION</scope>
</reference>
<evidence type="ECO:0000313" key="1">
    <source>
        <dbReference type="Proteomes" id="UP000035642"/>
    </source>
</evidence>
<organism evidence="1 2">
    <name type="scientific">Angiostrongylus cantonensis</name>
    <name type="common">Rat lungworm</name>
    <dbReference type="NCBI Taxonomy" id="6313"/>
    <lineage>
        <taxon>Eukaryota</taxon>
        <taxon>Metazoa</taxon>
        <taxon>Ecdysozoa</taxon>
        <taxon>Nematoda</taxon>
        <taxon>Chromadorea</taxon>
        <taxon>Rhabditida</taxon>
        <taxon>Rhabditina</taxon>
        <taxon>Rhabditomorpha</taxon>
        <taxon>Strongyloidea</taxon>
        <taxon>Metastrongylidae</taxon>
        <taxon>Angiostrongylus</taxon>
    </lineage>
</organism>
<reference evidence="1" key="1">
    <citation type="submission" date="2012-09" db="EMBL/GenBank/DDBJ databases">
        <authorList>
            <person name="Martin A.A."/>
        </authorList>
    </citation>
    <scope>NUCLEOTIDE SEQUENCE</scope>
</reference>
<accession>A0A0K0D6M9</accession>